<dbReference type="EMBL" id="JAHCVI010000005">
    <property type="protein sequence ID" value="KAG7285331.1"/>
    <property type="molecule type" value="Genomic_DNA"/>
</dbReference>
<evidence type="ECO:0000313" key="3">
    <source>
        <dbReference type="Proteomes" id="UP001197093"/>
    </source>
</evidence>
<organism evidence="2 3">
    <name type="scientific">Staphylotrichum longicolle</name>
    <dbReference type="NCBI Taxonomy" id="669026"/>
    <lineage>
        <taxon>Eukaryota</taxon>
        <taxon>Fungi</taxon>
        <taxon>Dikarya</taxon>
        <taxon>Ascomycota</taxon>
        <taxon>Pezizomycotina</taxon>
        <taxon>Sordariomycetes</taxon>
        <taxon>Sordariomycetidae</taxon>
        <taxon>Sordariales</taxon>
        <taxon>Chaetomiaceae</taxon>
        <taxon>Staphylotrichum</taxon>
    </lineage>
</organism>
<dbReference type="Proteomes" id="UP001197093">
    <property type="component" value="Unassembled WGS sequence"/>
</dbReference>
<feature type="region of interest" description="Disordered" evidence="1">
    <location>
        <begin position="614"/>
        <end position="663"/>
    </location>
</feature>
<feature type="region of interest" description="Disordered" evidence="1">
    <location>
        <begin position="1"/>
        <end position="91"/>
    </location>
</feature>
<feature type="region of interest" description="Disordered" evidence="1">
    <location>
        <begin position="110"/>
        <end position="147"/>
    </location>
</feature>
<gene>
    <name evidence="2" type="ORF">NEMBOFW57_009953</name>
</gene>
<evidence type="ECO:0000313" key="2">
    <source>
        <dbReference type="EMBL" id="KAG7285331.1"/>
    </source>
</evidence>
<reference evidence="2" key="1">
    <citation type="submission" date="2023-02" db="EMBL/GenBank/DDBJ databases">
        <authorList>
            <person name="Palmer J.M."/>
        </authorList>
    </citation>
    <scope>NUCLEOTIDE SEQUENCE</scope>
    <source>
        <strain evidence="2">FW57</strain>
    </source>
</reference>
<proteinExistence type="predicted"/>
<feature type="region of interest" description="Disordered" evidence="1">
    <location>
        <begin position="216"/>
        <end position="240"/>
    </location>
</feature>
<protein>
    <submittedName>
        <fullName evidence="2">Uncharacterized protein</fullName>
    </submittedName>
</protein>
<feature type="compositionally biased region" description="Basic and acidic residues" evidence="1">
    <location>
        <begin position="46"/>
        <end position="61"/>
    </location>
</feature>
<name>A0AAD4HVW2_9PEZI</name>
<feature type="compositionally biased region" description="Basic and acidic residues" evidence="1">
    <location>
        <begin position="114"/>
        <end position="127"/>
    </location>
</feature>
<feature type="compositionally biased region" description="Acidic residues" evidence="1">
    <location>
        <begin position="614"/>
        <end position="627"/>
    </location>
</feature>
<accession>A0AAD4HVW2</accession>
<comment type="caution">
    <text evidence="2">The sequence shown here is derived from an EMBL/GenBank/DDBJ whole genome shotgun (WGS) entry which is preliminary data.</text>
</comment>
<feature type="compositionally biased region" description="Basic and acidic residues" evidence="1">
    <location>
        <begin position="646"/>
        <end position="658"/>
    </location>
</feature>
<evidence type="ECO:0000256" key="1">
    <source>
        <dbReference type="SAM" id="MobiDB-lite"/>
    </source>
</evidence>
<sequence length="752" mass="80189">MPYSDNLYSALDEDSDVEPIGEASGQHGDGGLGVAPWQAPLDTGSEDTHADDEAGPSRDAVDAEDPQLFSPTDGYFGTGTGTDPSPGTAMPTSSNVPYVPNVLVEDPSLQRSGAEGKAREAQLERTRNGQGFPDAEEEDTSAYPSPKYRPELTFRGHVLRPVIIDPHPSGRDTKLIYHLLTAKGLGGTSRNYSTFSQTGDATVNMGRPEETQSLLAHQPQSMRDHNPDGLSDGTKPGQPNMEYPEIDGDFGWDTALYCKDAQIHRHKQTYAVDFDTDKQLVLVERTSSDDGRRGWGEVHTQGAVVFRRSGSGTPESAVTLEVTVTDDRLTVYSSWDAEAGALQVIVPHRVEWAQDRPRACVNVKVTVWVPPSASLKRLSVDAVHLDIKLLDNLSLSVAEGSRLTSTVGTITSASTGSTADDDNNNNNNLLLNTTTTDPFPSPPSSFNFHSRIIDVRTTSAPITGTWPLYDYLGLQSTAGSIKVAVAPQPVDQDIPKPAILSLKSMSGDVDVREPVHAALADHPDKDKRRAALLLPPRDYRVDVHTTSGDIAGVLAFSSSAALKSTSGAVRVEVLPVLDVSLAEPGARQVELSTASTSGGTDVVVLGPLWAEGEGYVDDGGDGDDGDDGDGREKGDGGYSVFAVSGGDKDKDKDKDSDKKKGKRMLRCLQSTHSTTSAHIKLRYPARWEGEINMSSLTGVLQVGGEGVKLIRAGGEWPGVNKKLVARKGEKGAGGNVLAKSTSGDLDVYVGQK</sequence>
<dbReference type="AlphaFoldDB" id="A0AAD4HVW2"/>
<keyword evidence="3" id="KW-1185">Reference proteome</keyword>